<dbReference type="PANTHER" id="PTHR48153">
    <property type="entry name" value="UFM1-SPECIFIC PROTEASE 2"/>
    <property type="match status" value="1"/>
</dbReference>
<sequence length="208" mass="23593">MLLQIDRVHDETETTIDPVRGSLTFYHYKCDGHDDRGWGCGYRTLQTLCSWVTNVKKAHTFSGVPSIINIQEILVNLEDKPKSFVKSNQWIGTCEAAMVLSQLYDVDCKIVHVSNGCDLLNYMNILSEHFREFGSPVMMGGDADAASKCILAVRSNQEFLILDPHYSGPSFASIDQLRKSGYLRWYSVPQDFLSSSFYNLCLPQLKYT</sequence>
<dbReference type="InterPro" id="IPR038765">
    <property type="entry name" value="Papain-like_cys_pep_sf"/>
</dbReference>
<keyword evidence="5" id="KW-1185">Reference proteome</keyword>
<organism evidence="4 5">
    <name type="scientific">Adineta ricciae</name>
    <name type="common">Rotifer</name>
    <dbReference type="NCBI Taxonomy" id="249248"/>
    <lineage>
        <taxon>Eukaryota</taxon>
        <taxon>Metazoa</taxon>
        <taxon>Spiralia</taxon>
        <taxon>Gnathifera</taxon>
        <taxon>Rotifera</taxon>
        <taxon>Eurotatoria</taxon>
        <taxon>Bdelloidea</taxon>
        <taxon>Adinetida</taxon>
        <taxon>Adinetidae</taxon>
        <taxon>Adineta</taxon>
    </lineage>
</organism>
<protein>
    <recommendedName>
        <fullName evidence="3">UFSP1/2/DUB catalytic domain-containing protein</fullName>
    </recommendedName>
</protein>
<dbReference type="EMBL" id="CAJNOR010000233">
    <property type="protein sequence ID" value="CAF0849920.1"/>
    <property type="molecule type" value="Genomic_DNA"/>
</dbReference>
<feature type="domain" description="UFSP1/2/DUB catalytic" evidence="3">
    <location>
        <begin position="19"/>
        <end position="201"/>
    </location>
</feature>
<dbReference type="Proteomes" id="UP000663828">
    <property type="component" value="Unassembled WGS sequence"/>
</dbReference>
<proteinExistence type="inferred from homology"/>
<comment type="caution">
    <text evidence="4">The sequence shown here is derived from an EMBL/GenBank/DDBJ whole genome shotgun (WGS) entry which is preliminary data.</text>
</comment>
<keyword evidence="2" id="KW-0378">Hydrolase</keyword>
<evidence type="ECO:0000256" key="1">
    <source>
        <dbReference type="ARBA" id="ARBA00008552"/>
    </source>
</evidence>
<dbReference type="AlphaFoldDB" id="A0A813W502"/>
<dbReference type="Pfam" id="PF07910">
    <property type="entry name" value="Peptidase_C78"/>
    <property type="match status" value="1"/>
</dbReference>
<evidence type="ECO:0000259" key="3">
    <source>
        <dbReference type="Pfam" id="PF07910"/>
    </source>
</evidence>
<reference evidence="4" key="1">
    <citation type="submission" date="2021-02" db="EMBL/GenBank/DDBJ databases">
        <authorList>
            <person name="Nowell W R."/>
        </authorList>
    </citation>
    <scope>NUCLEOTIDE SEQUENCE</scope>
</reference>
<dbReference type="GO" id="GO:0071567">
    <property type="term" value="F:deUFMylase activity"/>
    <property type="evidence" value="ECO:0007669"/>
    <property type="project" value="TreeGrafter"/>
</dbReference>
<accession>A0A813W502</accession>
<evidence type="ECO:0000256" key="2">
    <source>
        <dbReference type="ARBA" id="ARBA00022801"/>
    </source>
</evidence>
<dbReference type="PANTHER" id="PTHR48153:SF3">
    <property type="entry name" value="INACTIVE UFM1-SPECIFIC PROTEASE 1"/>
    <property type="match status" value="1"/>
</dbReference>
<gene>
    <name evidence="4" type="ORF">XAT740_LOCUS5427</name>
</gene>
<name>A0A813W502_ADIRI</name>
<dbReference type="InterPro" id="IPR012462">
    <property type="entry name" value="UFSP1/2_DUB_cat"/>
</dbReference>
<dbReference type="Gene3D" id="3.90.70.130">
    <property type="match status" value="1"/>
</dbReference>
<comment type="similarity">
    <text evidence="1">Belongs to the peptidase C78 family.</text>
</comment>
<evidence type="ECO:0000313" key="5">
    <source>
        <dbReference type="Proteomes" id="UP000663828"/>
    </source>
</evidence>
<dbReference type="SUPFAM" id="SSF54001">
    <property type="entry name" value="Cysteine proteinases"/>
    <property type="match status" value="1"/>
</dbReference>
<evidence type="ECO:0000313" key="4">
    <source>
        <dbReference type="EMBL" id="CAF0849920.1"/>
    </source>
</evidence>